<proteinExistence type="predicted"/>
<accession>A0A4Q0P2K4</accession>
<sequence>MMNNNQYFKIVALLLCTFSMTGMFAQYDAISNIPLKQDHRYQWSDESKRAFLKESKMQVEYFLEQKNSDQYIYIVDGQVLDTKVLQEFKASILKQAKAIHFVRSVDSIMGYPSKRKRMLVLITTNIVSDK</sequence>
<keyword evidence="3" id="KW-1185">Reference proteome</keyword>
<evidence type="ECO:0000313" key="3">
    <source>
        <dbReference type="Proteomes" id="UP000289821"/>
    </source>
</evidence>
<name>A0A4Q0P2K4_9FLAO</name>
<reference evidence="2 3" key="1">
    <citation type="submission" date="2018-07" db="EMBL/GenBank/DDBJ databases">
        <title>Leeuwenhoekiella genomics.</title>
        <authorList>
            <person name="Tahon G."/>
            <person name="Willems A."/>
        </authorList>
    </citation>
    <scope>NUCLEOTIDE SEQUENCE [LARGE SCALE GENOMIC DNA]</scope>
    <source>
        <strain evidence="2 3">R-50232</strain>
    </source>
</reference>
<feature type="signal peptide" evidence="1">
    <location>
        <begin position="1"/>
        <end position="25"/>
    </location>
</feature>
<feature type="chain" id="PRO_5020983302" evidence="1">
    <location>
        <begin position="26"/>
        <end position="130"/>
    </location>
</feature>
<keyword evidence="1" id="KW-0732">Signal</keyword>
<evidence type="ECO:0000256" key="1">
    <source>
        <dbReference type="SAM" id="SignalP"/>
    </source>
</evidence>
<dbReference type="AlphaFoldDB" id="A0A4Q0P2K4"/>
<dbReference type="EMBL" id="QOVI01000001">
    <property type="protein sequence ID" value="RXG18439.1"/>
    <property type="molecule type" value="Genomic_DNA"/>
</dbReference>
<comment type="caution">
    <text evidence="2">The sequence shown here is derived from an EMBL/GenBank/DDBJ whole genome shotgun (WGS) entry which is preliminary data.</text>
</comment>
<gene>
    <name evidence="2" type="ORF">DSM04_101636</name>
</gene>
<protein>
    <submittedName>
        <fullName evidence="2">Uncharacterized protein</fullName>
    </submittedName>
</protein>
<evidence type="ECO:0000313" key="2">
    <source>
        <dbReference type="EMBL" id="RXG18439.1"/>
    </source>
</evidence>
<dbReference type="Proteomes" id="UP000289821">
    <property type="component" value="Unassembled WGS sequence"/>
</dbReference>
<organism evidence="2 3">
    <name type="scientific">Leeuwenhoekiella aestuarii</name>
    <dbReference type="NCBI Taxonomy" id="2249426"/>
    <lineage>
        <taxon>Bacteria</taxon>
        <taxon>Pseudomonadati</taxon>
        <taxon>Bacteroidota</taxon>
        <taxon>Flavobacteriia</taxon>
        <taxon>Flavobacteriales</taxon>
        <taxon>Flavobacteriaceae</taxon>
        <taxon>Leeuwenhoekiella</taxon>
    </lineage>
</organism>